<keyword evidence="3" id="KW-1185">Reference proteome</keyword>
<evidence type="ECO:0000256" key="1">
    <source>
        <dbReference type="SAM" id="Phobius"/>
    </source>
</evidence>
<keyword evidence="1" id="KW-0472">Membrane</keyword>
<comment type="caution">
    <text evidence="2">The sequence shown here is derived from an EMBL/GenBank/DDBJ whole genome shotgun (WGS) entry which is preliminary data.</text>
</comment>
<dbReference type="InterPro" id="IPR025325">
    <property type="entry name" value="DUF4231"/>
</dbReference>
<gene>
    <name evidence="2" type="ORF">Ahu01nite_033850</name>
</gene>
<feature type="transmembrane region" description="Helical" evidence="1">
    <location>
        <begin position="44"/>
        <end position="62"/>
    </location>
</feature>
<accession>A0ABQ3ZNW8</accession>
<dbReference type="EMBL" id="BOMN01000040">
    <property type="protein sequence ID" value="GIE20283.1"/>
    <property type="molecule type" value="Genomic_DNA"/>
</dbReference>
<proteinExistence type="predicted"/>
<dbReference type="Proteomes" id="UP000603200">
    <property type="component" value="Unassembled WGS sequence"/>
</dbReference>
<dbReference type="RefSeq" id="WP_203837452.1">
    <property type="nucleotide sequence ID" value="NZ_BAAATV010000007.1"/>
</dbReference>
<organism evidence="2 3">
    <name type="scientific">Winogradskya humida</name>
    <dbReference type="NCBI Taxonomy" id="113566"/>
    <lineage>
        <taxon>Bacteria</taxon>
        <taxon>Bacillati</taxon>
        <taxon>Actinomycetota</taxon>
        <taxon>Actinomycetes</taxon>
        <taxon>Micromonosporales</taxon>
        <taxon>Micromonosporaceae</taxon>
        <taxon>Winogradskya</taxon>
    </lineage>
</organism>
<evidence type="ECO:0000313" key="3">
    <source>
        <dbReference type="Proteomes" id="UP000603200"/>
    </source>
</evidence>
<name>A0ABQ3ZNW8_9ACTN</name>
<evidence type="ECO:0000313" key="2">
    <source>
        <dbReference type="EMBL" id="GIE20283.1"/>
    </source>
</evidence>
<dbReference type="Pfam" id="PF14015">
    <property type="entry name" value="DUF4231"/>
    <property type="match status" value="1"/>
</dbReference>
<evidence type="ECO:0008006" key="4">
    <source>
        <dbReference type="Google" id="ProtNLM"/>
    </source>
</evidence>
<protein>
    <recommendedName>
        <fullName evidence="4">DUF4231 domain-containing protein</fullName>
    </recommendedName>
</protein>
<keyword evidence="1" id="KW-0812">Transmembrane</keyword>
<sequence>MTTDPQSVQKPALASQDDAALEECAAVKNSIKAKADKYKKYSRAAVIFLTTTTAAIPVFIGLSGDNFAFGKLVPSILAASAAVVSALVELEKPHGRWALYRRYQRALEGLIVKYRFRVDPYDGSDRGVRLAGSVAQLQIDLHDEWTGLQPSASEISSTSSDRGEK</sequence>
<keyword evidence="1" id="KW-1133">Transmembrane helix</keyword>
<dbReference type="NCBIfam" id="NF033634">
    <property type="entry name" value="SLATT_1"/>
    <property type="match status" value="1"/>
</dbReference>
<reference evidence="2 3" key="1">
    <citation type="submission" date="2021-01" db="EMBL/GenBank/DDBJ databases">
        <title>Whole genome shotgun sequence of Actinoplanes humidus NBRC 14915.</title>
        <authorList>
            <person name="Komaki H."/>
            <person name="Tamura T."/>
        </authorList>
    </citation>
    <scope>NUCLEOTIDE SEQUENCE [LARGE SCALE GENOMIC DNA]</scope>
    <source>
        <strain evidence="2 3">NBRC 14915</strain>
    </source>
</reference>